<feature type="signal peptide" evidence="1">
    <location>
        <begin position="1"/>
        <end position="17"/>
    </location>
</feature>
<proteinExistence type="predicted"/>
<organism evidence="2 3">
    <name type="scientific">Paracoccus halophilus</name>
    <dbReference type="NCBI Taxonomy" id="376733"/>
    <lineage>
        <taxon>Bacteria</taxon>
        <taxon>Pseudomonadati</taxon>
        <taxon>Pseudomonadota</taxon>
        <taxon>Alphaproteobacteria</taxon>
        <taxon>Rhodobacterales</taxon>
        <taxon>Paracoccaceae</taxon>
        <taxon>Paracoccus</taxon>
    </lineage>
</organism>
<reference evidence="2 3" key="2">
    <citation type="submission" date="2014-10" db="EMBL/GenBank/DDBJ databases">
        <title>Paracoccus sanguinis sp. nov., isolated from clinical specimens of New York State patients.</title>
        <authorList>
            <person name="Mingle L.A."/>
            <person name="Cole J.A."/>
            <person name="Lapierre P."/>
            <person name="Musser K.A."/>
        </authorList>
    </citation>
    <scope>NUCLEOTIDE SEQUENCE [LARGE SCALE GENOMIC DNA]</scope>
    <source>
        <strain evidence="2 3">JCM 14014</strain>
    </source>
</reference>
<accession>A0A099F5E5</accession>
<dbReference type="AlphaFoldDB" id="A0A099F5E5"/>
<dbReference type="InterPro" id="IPR018550">
    <property type="entry name" value="Lipid-A_deacylase-rel"/>
</dbReference>
<dbReference type="Gene3D" id="2.40.160.20">
    <property type="match status" value="1"/>
</dbReference>
<keyword evidence="3" id="KW-1185">Reference proteome</keyword>
<dbReference type="eggNOG" id="ENOG5030YRY">
    <property type="taxonomic scope" value="Bacteria"/>
</dbReference>
<reference evidence="2 3" key="1">
    <citation type="submission" date="2014-09" db="EMBL/GenBank/DDBJ databases">
        <authorList>
            <person name="McGinnis J.M."/>
            <person name="Wolfgang W.J."/>
        </authorList>
    </citation>
    <scope>NUCLEOTIDE SEQUENCE [LARGE SCALE GENOMIC DNA]</scope>
    <source>
        <strain evidence="2 3">JCM 14014</strain>
    </source>
</reference>
<evidence type="ECO:0000256" key="1">
    <source>
        <dbReference type="SAM" id="SignalP"/>
    </source>
</evidence>
<dbReference type="STRING" id="376733.SAMN04487972_10677"/>
<protein>
    <recommendedName>
        <fullName evidence="4">Lipid A 3-O-deacylase (PagL)</fullName>
    </recommendedName>
</protein>
<sequence length="160" mass="17572">MKILAVMALAVPGIASANELIIGLAGSDYSRNGTDDRVFGSLEYKARSFATRWGLDFSLGAAGLWDNGDDFFLGAGLIVRRDFGGERWFLEFSEMPGYYHHGDSDRDLGNDLEFRSQLAIGYRVTPDWAGSLAIAHMSNADTGDDNPGVNFLSLRLHRSF</sequence>
<comment type="caution">
    <text evidence="2">The sequence shown here is derived from an EMBL/GenBank/DDBJ whole genome shotgun (WGS) entry which is preliminary data.</text>
</comment>
<keyword evidence="1" id="KW-0732">Signal</keyword>
<gene>
    <name evidence="2" type="ORF">IT41_06245</name>
</gene>
<evidence type="ECO:0000313" key="3">
    <source>
        <dbReference type="Proteomes" id="UP000029846"/>
    </source>
</evidence>
<evidence type="ECO:0008006" key="4">
    <source>
        <dbReference type="Google" id="ProtNLM"/>
    </source>
</evidence>
<dbReference type="Pfam" id="PF09411">
    <property type="entry name" value="PagL"/>
    <property type="match status" value="1"/>
</dbReference>
<name>A0A099F5E5_9RHOB</name>
<feature type="chain" id="PRO_5001945780" description="Lipid A 3-O-deacylase (PagL)" evidence="1">
    <location>
        <begin position="18"/>
        <end position="160"/>
    </location>
</feature>
<dbReference type="Proteomes" id="UP000029846">
    <property type="component" value="Unassembled WGS sequence"/>
</dbReference>
<evidence type="ECO:0000313" key="2">
    <source>
        <dbReference type="EMBL" id="KGJ05367.1"/>
    </source>
</evidence>
<dbReference type="EMBL" id="JRKN01000006">
    <property type="protein sequence ID" value="KGJ05367.1"/>
    <property type="molecule type" value="Genomic_DNA"/>
</dbReference>